<dbReference type="RefSeq" id="WP_002586946.1">
    <property type="nucleotide sequence ID" value="NZ_KB850984.1"/>
</dbReference>
<protein>
    <recommendedName>
        <fullName evidence="1">HTH cro/C1-type domain-containing protein</fullName>
    </recommendedName>
</protein>
<dbReference type="Gene3D" id="1.10.260.40">
    <property type="entry name" value="lambda repressor-like DNA-binding domains"/>
    <property type="match status" value="1"/>
</dbReference>
<accession>A0A0E2H5U5</accession>
<dbReference type="SUPFAM" id="SSF47413">
    <property type="entry name" value="lambda repressor-like DNA-binding domains"/>
    <property type="match status" value="1"/>
</dbReference>
<dbReference type="Proteomes" id="UP000013085">
    <property type="component" value="Unassembled WGS sequence"/>
</dbReference>
<gene>
    <name evidence="2" type="ORF">HMPREF1090_04349</name>
</gene>
<sequence length="92" mass="10164">MKRYPDCIRTDGLCGACSASSYGRDCHNNNINKLLYQRSLAGMTQQQVADAAGMNIRQIQKFESGERDLGNMTLRNALSLAKALDCEVSDFV</sequence>
<dbReference type="PATRIC" id="fig|999408.3.peg.4665"/>
<feature type="domain" description="HTH cro/C1-type" evidence="1">
    <location>
        <begin position="34"/>
        <end position="91"/>
    </location>
</feature>
<evidence type="ECO:0000259" key="1">
    <source>
        <dbReference type="PROSITE" id="PS50943"/>
    </source>
</evidence>
<organism evidence="2 3">
    <name type="scientific">[Clostridium] clostridioforme 90A8</name>
    <dbReference type="NCBI Taxonomy" id="999408"/>
    <lineage>
        <taxon>Bacteria</taxon>
        <taxon>Bacillati</taxon>
        <taxon>Bacillota</taxon>
        <taxon>Clostridia</taxon>
        <taxon>Lachnospirales</taxon>
        <taxon>Lachnospiraceae</taxon>
        <taxon>Enterocloster</taxon>
    </lineage>
</organism>
<proteinExistence type="predicted"/>
<dbReference type="CDD" id="cd00093">
    <property type="entry name" value="HTH_XRE"/>
    <property type="match status" value="1"/>
</dbReference>
<dbReference type="Pfam" id="PF01381">
    <property type="entry name" value="HTH_3"/>
    <property type="match status" value="1"/>
</dbReference>
<dbReference type="EMBL" id="AGYR01000050">
    <property type="protein sequence ID" value="ENZ09523.1"/>
    <property type="molecule type" value="Genomic_DNA"/>
</dbReference>
<evidence type="ECO:0000313" key="3">
    <source>
        <dbReference type="Proteomes" id="UP000013085"/>
    </source>
</evidence>
<dbReference type="InterPro" id="IPR001387">
    <property type="entry name" value="Cro/C1-type_HTH"/>
</dbReference>
<dbReference type="PROSITE" id="PS50943">
    <property type="entry name" value="HTH_CROC1"/>
    <property type="match status" value="1"/>
</dbReference>
<evidence type="ECO:0000313" key="2">
    <source>
        <dbReference type="EMBL" id="ENZ09523.1"/>
    </source>
</evidence>
<dbReference type="HOGENOM" id="CLU_2408038_0_0_9"/>
<dbReference type="SMART" id="SM00530">
    <property type="entry name" value="HTH_XRE"/>
    <property type="match status" value="1"/>
</dbReference>
<dbReference type="GO" id="GO:0003677">
    <property type="term" value="F:DNA binding"/>
    <property type="evidence" value="ECO:0007669"/>
    <property type="project" value="InterPro"/>
</dbReference>
<dbReference type="InterPro" id="IPR010982">
    <property type="entry name" value="Lambda_DNA-bd_dom_sf"/>
</dbReference>
<name>A0A0E2H5U5_9FIRM</name>
<dbReference type="AlphaFoldDB" id="A0A0E2H5U5"/>
<reference evidence="2 3" key="1">
    <citation type="submission" date="2013-01" db="EMBL/GenBank/DDBJ databases">
        <title>The Genome Sequence of Clostridium clostridioforme 90A8.</title>
        <authorList>
            <consortium name="The Broad Institute Genome Sequencing Platform"/>
            <person name="Earl A."/>
            <person name="Ward D."/>
            <person name="Feldgarden M."/>
            <person name="Gevers D."/>
            <person name="Courvalin P."/>
            <person name="Lambert T."/>
            <person name="Walker B."/>
            <person name="Young S.K."/>
            <person name="Zeng Q."/>
            <person name="Gargeya S."/>
            <person name="Fitzgerald M."/>
            <person name="Haas B."/>
            <person name="Abouelleil A."/>
            <person name="Alvarado L."/>
            <person name="Arachchi H.M."/>
            <person name="Berlin A.M."/>
            <person name="Chapman S.B."/>
            <person name="Dewar J."/>
            <person name="Goldberg J."/>
            <person name="Griggs A."/>
            <person name="Gujja S."/>
            <person name="Hansen M."/>
            <person name="Howarth C."/>
            <person name="Imamovic A."/>
            <person name="Larimer J."/>
            <person name="McCowan C."/>
            <person name="Murphy C."/>
            <person name="Neiman D."/>
            <person name="Pearson M."/>
            <person name="Priest M."/>
            <person name="Roberts A."/>
            <person name="Saif S."/>
            <person name="Shea T."/>
            <person name="Sisk P."/>
            <person name="Sykes S."/>
            <person name="Wortman J."/>
            <person name="Nusbaum C."/>
            <person name="Birren B."/>
        </authorList>
    </citation>
    <scope>NUCLEOTIDE SEQUENCE [LARGE SCALE GENOMIC DNA]</scope>
    <source>
        <strain evidence="2 3">90A8</strain>
    </source>
</reference>
<comment type="caution">
    <text evidence="2">The sequence shown here is derived from an EMBL/GenBank/DDBJ whole genome shotgun (WGS) entry which is preliminary data.</text>
</comment>